<accession>A0ACB6ZG09</accession>
<name>A0ACB6ZG09_THEGA</name>
<protein>
    <submittedName>
        <fullName evidence="1">Uncharacterized protein</fullName>
    </submittedName>
</protein>
<reference evidence="1" key="1">
    <citation type="submission" date="2019-10" db="EMBL/GenBank/DDBJ databases">
        <authorList>
            <consortium name="DOE Joint Genome Institute"/>
            <person name="Kuo A."/>
            <person name="Miyauchi S."/>
            <person name="Kiss E."/>
            <person name="Drula E."/>
            <person name="Kohler A."/>
            <person name="Sanchez-Garcia M."/>
            <person name="Andreopoulos B."/>
            <person name="Barry K.W."/>
            <person name="Bonito G."/>
            <person name="Buee M."/>
            <person name="Carver A."/>
            <person name="Chen C."/>
            <person name="Cichocki N."/>
            <person name="Clum A."/>
            <person name="Culley D."/>
            <person name="Crous P.W."/>
            <person name="Fauchery L."/>
            <person name="Girlanda M."/>
            <person name="Hayes R."/>
            <person name="Keri Z."/>
            <person name="Labutti K."/>
            <person name="Lipzen A."/>
            <person name="Lombard V."/>
            <person name="Magnuson J."/>
            <person name="Maillard F."/>
            <person name="Morin E."/>
            <person name="Murat C."/>
            <person name="Nolan M."/>
            <person name="Ohm R."/>
            <person name="Pangilinan J."/>
            <person name="Pereira M."/>
            <person name="Perotto S."/>
            <person name="Peter M."/>
            <person name="Riley R."/>
            <person name="Sitrit Y."/>
            <person name="Stielow B."/>
            <person name="Szollosi G."/>
            <person name="Zifcakova L."/>
            <person name="Stursova M."/>
            <person name="Spatafora J.W."/>
            <person name="Tedersoo L."/>
            <person name="Vaario L.-M."/>
            <person name="Yamada A."/>
            <person name="Yan M."/>
            <person name="Wang P."/>
            <person name="Xu J."/>
            <person name="Bruns T."/>
            <person name="Baldrian P."/>
            <person name="Vilgalys R."/>
            <person name="Henrissat B."/>
            <person name="Grigoriev I.V."/>
            <person name="Hibbett D."/>
            <person name="Nagy L.G."/>
            <person name="Martin F.M."/>
        </authorList>
    </citation>
    <scope>NUCLEOTIDE SEQUENCE</scope>
    <source>
        <strain evidence="1">P2</strain>
    </source>
</reference>
<evidence type="ECO:0000313" key="2">
    <source>
        <dbReference type="Proteomes" id="UP000886501"/>
    </source>
</evidence>
<comment type="caution">
    <text evidence="1">The sequence shown here is derived from an EMBL/GenBank/DDBJ whole genome shotgun (WGS) entry which is preliminary data.</text>
</comment>
<keyword evidence="2" id="KW-1185">Reference proteome</keyword>
<sequence length="260" mass="30491">MLVTCLHYKQLAIPTIVSFPVHRAVGSGRRRLATAAPPRDQFPYPLHPRPTPYQIFRLPAGASQKQVKTRYYELVRVHHPDSLHSRASGLPKRIRDERFSAIKDAYDVLTGKKPGHASRWNSPDSGRDWELRSELERRRHRRASWEPRVYPYSQSHYTHQHAPSTNGAMTSEDRRRDNILICVAFLSGIMSFLPGFIWSPVEHERRHEQASENLARARQEAKEFGVRRREEIRERVREFRRLGEKSTVDFETDRVKEHDD</sequence>
<organism evidence="1 2">
    <name type="scientific">Thelephora ganbajun</name>
    <name type="common">Ganba fungus</name>
    <dbReference type="NCBI Taxonomy" id="370292"/>
    <lineage>
        <taxon>Eukaryota</taxon>
        <taxon>Fungi</taxon>
        <taxon>Dikarya</taxon>
        <taxon>Basidiomycota</taxon>
        <taxon>Agaricomycotina</taxon>
        <taxon>Agaricomycetes</taxon>
        <taxon>Thelephorales</taxon>
        <taxon>Thelephoraceae</taxon>
        <taxon>Thelephora</taxon>
    </lineage>
</organism>
<dbReference type="Proteomes" id="UP000886501">
    <property type="component" value="Unassembled WGS sequence"/>
</dbReference>
<dbReference type="EMBL" id="MU118012">
    <property type="protein sequence ID" value="KAF9648514.1"/>
    <property type="molecule type" value="Genomic_DNA"/>
</dbReference>
<proteinExistence type="predicted"/>
<reference evidence="1" key="2">
    <citation type="journal article" date="2020" name="Nat. Commun.">
        <title>Large-scale genome sequencing of mycorrhizal fungi provides insights into the early evolution of symbiotic traits.</title>
        <authorList>
            <person name="Miyauchi S."/>
            <person name="Kiss E."/>
            <person name="Kuo A."/>
            <person name="Drula E."/>
            <person name="Kohler A."/>
            <person name="Sanchez-Garcia M."/>
            <person name="Morin E."/>
            <person name="Andreopoulos B."/>
            <person name="Barry K.W."/>
            <person name="Bonito G."/>
            <person name="Buee M."/>
            <person name="Carver A."/>
            <person name="Chen C."/>
            <person name="Cichocki N."/>
            <person name="Clum A."/>
            <person name="Culley D."/>
            <person name="Crous P.W."/>
            <person name="Fauchery L."/>
            <person name="Girlanda M."/>
            <person name="Hayes R.D."/>
            <person name="Keri Z."/>
            <person name="LaButti K."/>
            <person name="Lipzen A."/>
            <person name="Lombard V."/>
            <person name="Magnuson J."/>
            <person name="Maillard F."/>
            <person name="Murat C."/>
            <person name="Nolan M."/>
            <person name="Ohm R.A."/>
            <person name="Pangilinan J."/>
            <person name="Pereira M.F."/>
            <person name="Perotto S."/>
            <person name="Peter M."/>
            <person name="Pfister S."/>
            <person name="Riley R."/>
            <person name="Sitrit Y."/>
            <person name="Stielow J.B."/>
            <person name="Szollosi G."/>
            <person name="Zifcakova L."/>
            <person name="Stursova M."/>
            <person name="Spatafora J.W."/>
            <person name="Tedersoo L."/>
            <person name="Vaario L.M."/>
            <person name="Yamada A."/>
            <person name="Yan M."/>
            <person name="Wang P."/>
            <person name="Xu J."/>
            <person name="Bruns T."/>
            <person name="Baldrian P."/>
            <person name="Vilgalys R."/>
            <person name="Dunand C."/>
            <person name="Henrissat B."/>
            <person name="Grigoriev I.V."/>
            <person name="Hibbett D."/>
            <person name="Nagy L.G."/>
            <person name="Martin F.M."/>
        </authorList>
    </citation>
    <scope>NUCLEOTIDE SEQUENCE</scope>
    <source>
        <strain evidence="1">P2</strain>
    </source>
</reference>
<gene>
    <name evidence="1" type="ORF">BDM02DRAFT_2246807</name>
</gene>
<evidence type="ECO:0000313" key="1">
    <source>
        <dbReference type="EMBL" id="KAF9648514.1"/>
    </source>
</evidence>